<feature type="chain" id="PRO_5045391183" evidence="2">
    <location>
        <begin position="20"/>
        <end position="108"/>
    </location>
</feature>
<reference evidence="3" key="1">
    <citation type="journal article" date="2022" name="Arch. Microbiol.">
        <title>Thiomicrorhabdus immobilis sp. nov., a mesophilic sulfur-oxidizing bacterium isolated from sediment of a brackish lake in northern Japan.</title>
        <authorList>
            <person name="Kojima H."/>
            <person name="Mochizuki J."/>
            <person name="Kanda M."/>
            <person name="Watanabe T."/>
            <person name="Fukui M."/>
        </authorList>
    </citation>
    <scope>NUCLEOTIDE SEQUENCE</scope>
    <source>
        <strain evidence="3">Am19</strain>
    </source>
</reference>
<organism evidence="3 4">
    <name type="scientific">Thiomicrorhabdus immobilis</name>
    <dbReference type="NCBI Taxonomy" id="2791037"/>
    <lineage>
        <taxon>Bacteria</taxon>
        <taxon>Pseudomonadati</taxon>
        <taxon>Pseudomonadota</taxon>
        <taxon>Gammaproteobacteria</taxon>
        <taxon>Thiotrichales</taxon>
        <taxon>Piscirickettsiaceae</taxon>
        <taxon>Thiomicrorhabdus</taxon>
    </lineage>
</organism>
<sequence length="108" mass="11959">MKQILLAFSFMAVASSAYAGLWDDSKQVAADAWQKVKETSVDLKDSAVDKWHEVKEEMNSSGSSEETGSFSDIKKLGDKETYVKAWQEIKESAKNPSEPNVDENGVPK</sequence>
<feature type="signal peptide" evidence="2">
    <location>
        <begin position="1"/>
        <end position="19"/>
    </location>
</feature>
<evidence type="ECO:0000313" key="3">
    <source>
        <dbReference type="EMBL" id="BCN93556.1"/>
    </source>
</evidence>
<proteinExistence type="predicted"/>
<keyword evidence="4" id="KW-1185">Reference proteome</keyword>
<name>A0ABN6CWU3_9GAMM</name>
<evidence type="ECO:0000256" key="1">
    <source>
        <dbReference type="SAM" id="MobiDB-lite"/>
    </source>
</evidence>
<evidence type="ECO:0000256" key="2">
    <source>
        <dbReference type="SAM" id="SignalP"/>
    </source>
</evidence>
<keyword evidence="2" id="KW-0732">Signal</keyword>
<evidence type="ECO:0000313" key="4">
    <source>
        <dbReference type="Proteomes" id="UP001054820"/>
    </source>
</evidence>
<dbReference type="EMBL" id="AP024202">
    <property type="protein sequence ID" value="BCN93556.1"/>
    <property type="molecule type" value="Genomic_DNA"/>
</dbReference>
<protein>
    <submittedName>
        <fullName evidence="3">Uncharacterized protein</fullName>
    </submittedName>
</protein>
<dbReference type="RefSeq" id="WP_237260771.1">
    <property type="nucleotide sequence ID" value="NZ_AP024202.1"/>
</dbReference>
<accession>A0ABN6CWU3</accession>
<gene>
    <name evidence="3" type="ORF">THMIRHAM_13410</name>
</gene>
<dbReference type="Gene3D" id="6.10.140.1430">
    <property type="match status" value="1"/>
</dbReference>
<dbReference type="Proteomes" id="UP001054820">
    <property type="component" value="Chromosome"/>
</dbReference>
<feature type="region of interest" description="Disordered" evidence="1">
    <location>
        <begin position="89"/>
        <end position="108"/>
    </location>
</feature>